<keyword evidence="7" id="KW-0503">Monooxygenase</keyword>
<evidence type="ECO:0000256" key="2">
    <source>
        <dbReference type="ARBA" id="ARBA00010139"/>
    </source>
</evidence>
<keyword evidence="5" id="KW-0521">NADP</keyword>
<keyword evidence="9" id="KW-1185">Reference proteome</keyword>
<evidence type="ECO:0000313" key="8">
    <source>
        <dbReference type="EMBL" id="KAF3045152.1"/>
    </source>
</evidence>
<sequence length="236" mass="27617">MGQRAWTVEEQKMWKAFYPSLFATGRNSFTGSARRTFEHIWAAEAFHFSMLNFNNVMTDREANSIVYNYWKRKVRERLTDPKKQRLMAPDEASYYFGTKRTPLEHDYYDVLNQDNVEIVDLNKHPIRAFTERGMRLEGEEDERDFDVIVCATGFDSFTGSLTNMGLKNKNGVDMKDKSKLSTMAENTLFPHTNSWWNTSNIPGKKAENQNYILGIPTYEKECREKLEKWQGFEIAA</sequence>
<name>A0A9P4WXV3_9PLEO</name>
<comment type="cofactor">
    <cofactor evidence="1">
        <name>FAD</name>
        <dbReference type="ChEBI" id="CHEBI:57692"/>
    </cofactor>
</comment>
<gene>
    <name evidence="8" type="ORF">E8E12_010066</name>
</gene>
<evidence type="ECO:0000256" key="6">
    <source>
        <dbReference type="ARBA" id="ARBA00023002"/>
    </source>
</evidence>
<dbReference type="GO" id="GO:0004497">
    <property type="term" value="F:monooxygenase activity"/>
    <property type="evidence" value="ECO:0007669"/>
    <property type="project" value="UniProtKB-KW"/>
</dbReference>
<evidence type="ECO:0000256" key="5">
    <source>
        <dbReference type="ARBA" id="ARBA00022857"/>
    </source>
</evidence>
<comment type="caution">
    <text evidence="8">The sequence shown here is derived from an EMBL/GenBank/DDBJ whole genome shotgun (WGS) entry which is preliminary data.</text>
</comment>
<keyword evidence="3" id="KW-0285">Flavoprotein</keyword>
<keyword evidence="6" id="KW-0560">Oxidoreductase</keyword>
<evidence type="ECO:0000256" key="3">
    <source>
        <dbReference type="ARBA" id="ARBA00022630"/>
    </source>
</evidence>
<dbReference type="AlphaFoldDB" id="A0A9P4WXV3"/>
<dbReference type="OrthoDB" id="66881at2759"/>
<protein>
    <recommendedName>
        <fullName evidence="10">Monooxygenase</fullName>
    </recommendedName>
</protein>
<evidence type="ECO:0000256" key="7">
    <source>
        <dbReference type="ARBA" id="ARBA00023033"/>
    </source>
</evidence>
<dbReference type="PANTHER" id="PTHR43098:SF3">
    <property type="entry name" value="L-ORNITHINE N(5)-MONOOXYGENASE-RELATED"/>
    <property type="match status" value="1"/>
</dbReference>
<comment type="similarity">
    <text evidence="2">Belongs to the FAD-binding monooxygenase family.</text>
</comment>
<evidence type="ECO:0008006" key="10">
    <source>
        <dbReference type="Google" id="ProtNLM"/>
    </source>
</evidence>
<dbReference type="InterPro" id="IPR036188">
    <property type="entry name" value="FAD/NAD-bd_sf"/>
</dbReference>
<evidence type="ECO:0000256" key="1">
    <source>
        <dbReference type="ARBA" id="ARBA00001974"/>
    </source>
</evidence>
<accession>A0A9P4WXV3</accession>
<keyword evidence="4" id="KW-0274">FAD</keyword>
<dbReference type="InterPro" id="IPR050775">
    <property type="entry name" value="FAD-binding_Monooxygenases"/>
</dbReference>
<dbReference type="Proteomes" id="UP000758155">
    <property type="component" value="Unassembled WGS sequence"/>
</dbReference>
<dbReference type="PANTHER" id="PTHR43098">
    <property type="entry name" value="L-ORNITHINE N(5)-MONOOXYGENASE-RELATED"/>
    <property type="match status" value="1"/>
</dbReference>
<organism evidence="8 9">
    <name type="scientific">Didymella heteroderae</name>
    <dbReference type="NCBI Taxonomy" id="1769908"/>
    <lineage>
        <taxon>Eukaryota</taxon>
        <taxon>Fungi</taxon>
        <taxon>Dikarya</taxon>
        <taxon>Ascomycota</taxon>
        <taxon>Pezizomycotina</taxon>
        <taxon>Dothideomycetes</taxon>
        <taxon>Pleosporomycetidae</taxon>
        <taxon>Pleosporales</taxon>
        <taxon>Pleosporineae</taxon>
        <taxon>Didymellaceae</taxon>
        <taxon>Didymella</taxon>
    </lineage>
</organism>
<dbReference type="SUPFAM" id="SSF51905">
    <property type="entry name" value="FAD/NAD(P)-binding domain"/>
    <property type="match status" value="1"/>
</dbReference>
<evidence type="ECO:0000313" key="9">
    <source>
        <dbReference type="Proteomes" id="UP000758155"/>
    </source>
</evidence>
<dbReference type="EMBL" id="SWKV01000007">
    <property type="protein sequence ID" value="KAF3045152.1"/>
    <property type="molecule type" value="Genomic_DNA"/>
</dbReference>
<dbReference type="Gene3D" id="3.50.50.60">
    <property type="entry name" value="FAD/NAD(P)-binding domain"/>
    <property type="match status" value="1"/>
</dbReference>
<evidence type="ECO:0000256" key="4">
    <source>
        <dbReference type="ARBA" id="ARBA00022827"/>
    </source>
</evidence>
<proteinExistence type="inferred from homology"/>
<reference evidence="8" key="1">
    <citation type="submission" date="2019-04" db="EMBL/GenBank/DDBJ databases">
        <title>Sequencing of skin fungus with MAO and IRED activity.</title>
        <authorList>
            <person name="Marsaioli A.J."/>
            <person name="Bonatto J.M.C."/>
            <person name="Reis Junior O."/>
        </authorList>
    </citation>
    <scope>NUCLEOTIDE SEQUENCE</scope>
    <source>
        <strain evidence="8">28M1</strain>
    </source>
</reference>